<name>A0A9R0WWV0_TRITD</name>
<dbReference type="SUPFAM" id="SSF50978">
    <property type="entry name" value="WD40 repeat-like"/>
    <property type="match status" value="1"/>
</dbReference>
<dbReference type="Gramene" id="TRITD5Av1G255310.1">
    <property type="protein sequence ID" value="TRITD5Av1G255310.1"/>
    <property type="gene ID" value="TRITD5Av1G255310"/>
</dbReference>
<dbReference type="GO" id="GO:0016604">
    <property type="term" value="C:nuclear body"/>
    <property type="evidence" value="ECO:0007669"/>
    <property type="project" value="UniProtKB-SubCell"/>
</dbReference>
<dbReference type="PANTHER" id="PTHR16047">
    <property type="entry name" value="RFWD3 PROTEIN"/>
    <property type="match status" value="1"/>
</dbReference>
<evidence type="ECO:0000313" key="9">
    <source>
        <dbReference type="Proteomes" id="UP000324705"/>
    </source>
</evidence>
<evidence type="ECO:0000259" key="7">
    <source>
        <dbReference type="PROSITE" id="PS50089"/>
    </source>
</evidence>
<evidence type="ECO:0000256" key="2">
    <source>
        <dbReference type="ARBA" id="ARBA00012483"/>
    </source>
</evidence>
<dbReference type="CDD" id="cd16450">
    <property type="entry name" value="mRING-C3HGC3_RFWD3"/>
    <property type="match status" value="1"/>
</dbReference>
<keyword evidence="3" id="KW-0853">WD repeat</keyword>
<feature type="region of interest" description="Disordered" evidence="6">
    <location>
        <begin position="1"/>
        <end position="132"/>
    </location>
</feature>
<evidence type="ECO:0000256" key="6">
    <source>
        <dbReference type="SAM" id="MobiDB-lite"/>
    </source>
</evidence>
<comment type="subcellular location">
    <subcellularLocation>
        <location evidence="4">Nucleus</location>
        <location evidence="4">Nuclear body</location>
    </subcellularLocation>
</comment>
<dbReference type="GO" id="GO:0008270">
    <property type="term" value="F:zinc ion binding"/>
    <property type="evidence" value="ECO:0007669"/>
    <property type="project" value="UniProtKB-KW"/>
</dbReference>
<sequence>MDGAMDGKKTEKEKRKIPFNFKPLLPSPFSSSAAAAVAMPPRPRGRRASPPVLILEDEDLDFEVSYSEGEDGDDGGGSDSSSSSSGEEPEEGTDVEDGERSDEGEEEGQDDSVAEGCGPAVQSRVPGGATAERAANAPTCPVCMEPWTSEGEHRISCIPCGHVYGRSCLERWLTQRGNASATCPQCGRRFKHKDIINIYAPEVAVPNNDLEKQLWFCRQKLESLEEVVLKQGKLLDEIIAEKNHRSADVGVSKRQKIAEHSDGRTYLEPSASASAASASGNSCRFVLLKELSFDGARVMGIDASNQIILASGKAPGVAGEHVLRKISMLSSHEARTIQLPPDTKVVKDICILPGGSALFASLGKRLSLFRMTINSVVLQCNLPVPAWSCSAHDCDSHRVYAGLQDGRVLVFDTRQPSRPLHSMAGLSKHLVHTLHSVTDNSGSKKVLSASAIGPCMWDADGNQSSPKLLLEDDNQRVCFSLACAPPSSDLLVASYRPKADYSSGDTAAPSQAYLSQMPTQSGAGKLGQHTVIRRTGNASFAEGSTCHSNVSEVRMCKSAIVPCGNDEHLFAYGDESHRGVLTWRLPSLGVHSGLIPHRQPILDLRYAGSQAGGGYLGCLSDDKLQVYRVDR</sequence>
<dbReference type="PROSITE" id="PS50089">
    <property type="entry name" value="ZF_RING_2"/>
    <property type="match status" value="1"/>
</dbReference>
<protein>
    <recommendedName>
        <fullName evidence="2">RING-type E3 ubiquitin transferase</fullName>
        <ecNumber evidence="2">2.3.2.27</ecNumber>
    </recommendedName>
</protein>
<evidence type="ECO:0000256" key="3">
    <source>
        <dbReference type="ARBA" id="ARBA00022574"/>
    </source>
</evidence>
<dbReference type="OMA" id="VICSEAW"/>
<feature type="domain" description="RING-type" evidence="7">
    <location>
        <begin position="140"/>
        <end position="186"/>
    </location>
</feature>
<dbReference type="Gene3D" id="2.130.10.10">
    <property type="entry name" value="YVTN repeat-like/Quinoprotein amine dehydrogenase"/>
    <property type="match status" value="1"/>
</dbReference>
<dbReference type="GO" id="GO:0036297">
    <property type="term" value="P:interstrand cross-link repair"/>
    <property type="evidence" value="ECO:0007669"/>
    <property type="project" value="InterPro"/>
</dbReference>
<accession>A0A9R0WWV0</accession>
<reference evidence="8 9" key="1">
    <citation type="submission" date="2017-09" db="EMBL/GenBank/DDBJ databases">
        <authorList>
            <consortium name="International Durum Wheat Genome Sequencing Consortium (IDWGSC)"/>
            <person name="Milanesi L."/>
        </authorList>
    </citation>
    <scope>NUCLEOTIDE SEQUENCE [LARGE SCALE GENOMIC DNA]</scope>
    <source>
        <strain evidence="9">cv. Svevo</strain>
    </source>
</reference>
<dbReference type="EMBL" id="LT934119">
    <property type="protein sequence ID" value="VAI25877.1"/>
    <property type="molecule type" value="Genomic_DNA"/>
</dbReference>
<dbReference type="InterPro" id="IPR037381">
    <property type="entry name" value="RFWD3"/>
</dbReference>
<dbReference type="Pfam" id="PF23419">
    <property type="entry name" value="WD40_RFWD3"/>
    <property type="match status" value="1"/>
</dbReference>
<feature type="compositionally biased region" description="Basic and acidic residues" evidence="6">
    <location>
        <begin position="1"/>
        <end position="16"/>
    </location>
</feature>
<dbReference type="SUPFAM" id="SSF57850">
    <property type="entry name" value="RING/U-box"/>
    <property type="match status" value="1"/>
</dbReference>
<keyword evidence="5" id="KW-0862">Zinc</keyword>
<feature type="compositionally biased region" description="Low complexity" evidence="6">
    <location>
        <begin position="27"/>
        <end position="39"/>
    </location>
</feature>
<dbReference type="Gene3D" id="3.30.40.10">
    <property type="entry name" value="Zinc/RING finger domain, C3HC4 (zinc finger)"/>
    <property type="match status" value="1"/>
</dbReference>
<evidence type="ECO:0000313" key="8">
    <source>
        <dbReference type="EMBL" id="VAI25877.1"/>
    </source>
</evidence>
<evidence type="ECO:0000256" key="4">
    <source>
        <dbReference type="ARBA" id="ARBA00034306"/>
    </source>
</evidence>
<keyword evidence="5" id="KW-0479">Metal-binding</keyword>
<dbReference type="InterPro" id="IPR001841">
    <property type="entry name" value="Znf_RING"/>
</dbReference>
<dbReference type="GO" id="GO:0016567">
    <property type="term" value="P:protein ubiquitination"/>
    <property type="evidence" value="ECO:0007669"/>
    <property type="project" value="InterPro"/>
</dbReference>
<keyword evidence="5" id="KW-0863">Zinc-finger</keyword>
<dbReference type="InterPro" id="IPR056527">
    <property type="entry name" value="WD40_RFWD3"/>
</dbReference>
<dbReference type="Proteomes" id="UP000324705">
    <property type="component" value="Chromosome 5A"/>
</dbReference>
<dbReference type="GO" id="GO:0061630">
    <property type="term" value="F:ubiquitin protein ligase activity"/>
    <property type="evidence" value="ECO:0007669"/>
    <property type="project" value="UniProtKB-EC"/>
</dbReference>
<dbReference type="EC" id="2.3.2.27" evidence="2"/>
<dbReference type="Pfam" id="PF13639">
    <property type="entry name" value="zf-RING_2"/>
    <property type="match status" value="1"/>
</dbReference>
<comment type="catalytic activity">
    <reaction evidence="1">
        <text>S-ubiquitinyl-[E2 ubiquitin-conjugating enzyme]-L-cysteine + [acceptor protein]-L-lysine = [E2 ubiquitin-conjugating enzyme]-L-cysteine + N(6)-ubiquitinyl-[acceptor protein]-L-lysine.</text>
        <dbReference type="EC" id="2.3.2.27"/>
    </reaction>
</comment>
<dbReference type="InterPro" id="IPR036322">
    <property type="entry name" value="WD40_repeat_dom_sf"/>
</dbReference>
<evidence type="ECO:0000256" key="1">
    <source>
        <dbReference type="ARBA" id="ARBA00000900"/>
    </source>
</evidence>
<gene>
    <name evidence="8" type="ORF">TRITD_5Av1G255310</name>
</gene>
<dbReference type="InterPro" id="IPR013083">
    <property type="entry name" value="Znf_RING/FYVE/PHD"/>
</dbReference>
<evidence type="ECO:0000256" key="5">
    <source>
        <dbReference type="PROSITE-ProRule" id="PRU00175"/>
    </source>
</evidence>
<dbReference type="InterPro" id="IPR015943">
    <property type="entry name" value="WD40/YVTN_repeat-like_dom_sf"/>
</dbReference>
<feature type="compositionally biased region" description="Acidic residues" evidence="6">
    <location>
        <begin position="55"/>
        <end position="76"/>
    </location>
</feature>
<proteinExistence type="predicted"/>
<dbReference type="SMART" id="SM00184">
    <property type="entry name" value="RING"/>
    <property type="match status" value="1"/>
</dbReference>
<keyword evidence="9" id="KW-1185">Reference proteome</keyword>
<feature type="compositionally biased region" description="Acidic residues" evidence="6">
    <location>
        <begin position="87"/>
        <end position="113"/>
    </location>
</feature>
<organism evidence="8 9">
    <name type="scientific">Triticum turgidum subsp. durum</name>
    <name type="common">Durum wheat</name>
    <name type="synonym">Triticum durum</name>
    <dbReference type="NCBI Taxonomy" id="4567"/>
    <lineage>
        <taxon>Eukaryota</taxon>
        <taxon>Viridiplantae</taxon>
        <taxon>Streptophyta</taxon>
        <taxon>Embryophyta</taxon>
        <taxon>Tracheophyta</taxon>
        <taxon>Spermatophyta</taxon>
        <taxon>Magnoliopsida</taxon>
        <taxon>Liliopsida</taxon>
        <taxon>Poales</taxon>
        <taxon>Poaceae</taxon>
        <taxon>BOP clade</taxon>
        <taxon>Pooideae</taxon>
        <taxon>Triticodae</taxon>
        <taxon>Triticeae</taxon>
        <taxon>Triticinae</taxon>
        <taxon>Triticum</taxon>
    </lineage>
</organism>
<dbReference type="PANTHER" id="PTHR16047:SF10">
    <property type="entry name" value="TRANSDUCIN_WD40 REPEAT-LIKE SUPERFAMILY PROTEIN"/>
    <property type="match status" value="1"/>
</dbReference>
<dbReference type="AlphaFoldDB" id="A0A9R0WWV0"/>